<evidence type="ECO:0000313" key="2">
    <source>
        <dbReference type="Proteomes" id="UP001214415"/>
    </source>
</evidence>
<dbReference type="AlphaFoldDB" id="A0AAF0IZ44"/>
<dbReference type="Proteomes" id="UP001214415">
    <property type="component" value="Chromosome 3"/>
</dbReference>
<proteinExistence type="predicted"/>
<name>A0AAF0IZ44_9BASI</name>
<dbReference type="EMBL" id="CP119902">
    <property type="protein sequence ID" value="WFD23062.1"/>
    <property type="molecule type" value="Genomic_DNA"/>
</dbReference>
<keyword evidence="2" id="KW-1185">Reference proteome</keyword>
<accession>A0AAF0IZ44</accession>
<protein>
    <submittedName>
        <fullName evidence="1">Uncharacterized protein</fullName>
    </submittedName>
</protein>
<reference evidence="1" key="1">
    <citation type="submission" date="2023-03" db="EMBL/GenBank/DDBJ databases">
        <title>Mating type loci evolution in Malassezia.</title>
        <authorList>
            <person name="Coelho M.A."/>
        </authorList>
    </citation>
    <scope>NUCLEOTIDE SEQUENCE</scope>
    <source>
        <strain evidence="1">CBS 12830</strain>
    </source>
</reference>
<sequence length="732" mass="78307">MDTTHAPSDEWAWFDAPEAQHEPVAWSRQGLLAHGVCDEHGAHVALLGDTGRAIHDTPLLRLFPPSRTPALGDALPTQLGAPTLLRFSPCGYTLLAYFPAEASAPRAPEASTSAVQIPPSALPAMPTTPIQPTQTATPASAAALAPVPDHMSPAPTLSSAVVSPALTPTPATPHALEAIQTLPHSPPTVVQSDQGVVCVWTRAPHAPLDRFALHQWVPVAYDASSVGCIHGDVIDALWLGAPRLWKMDGSTFVREPACGPATFGPNGSPSLNEPQSEQACVLVTRAGQVTWLHRLSSAMTAWHAFRVHFGSVSLASIMPPPPTLDAEQAPDPQASSRAVRRARLVAVPNESVILLAYEPASCAHDLVEVRLTELQIQLDGEMSSRTKEAWPSLWDASSETLDASQERWTLSITESSAVRGVIVISLVPPQQPLPYRDAVWATAWDASCHAEVWGTLDVRSGTFVRLSDPLPPRWLTRTSWALSPNGVLACTHLWPSGRLACAPLPVSLRAPSDAGHLFALALLRHTMHTDVAHAMHAASPITYAHLVATMQATAKALQWTRDQGRQGLSLTQTMQLVPVALSLVSGTQEASQQQLYDRLALLAQWADMHCQLCAARTDAGNTRLAWLATEAHPVVSFAPAHAWSLAHALRRALAWLEQSASVGVQCQVPGARASDVPSDSLLELLAHTGACHLVHEVLAGLLVHATWLEQVPPGTFASLALRDLSSRVRPST</sequence>
<organism evidence="1 2">
    <name type="scientific">Malassezia equina</name>
    <dbReference type="NCBI Taxonomy" id="1381935"/>
    <lineage>
        <taxon>Eukaryota</taxon>
        <taxon>Fungi</taxon>
        <taxon>Dikarya</taxon>
        <taxon>Basidiomycota</taxon>
        <taxon>Ustilaginomycotina</taxon>
        <taxon>Malasseziomycetes</taxon>
        <taxon>Malasseziales</taxon>
        <taxon>Malasseziaceae</taxon>
        <taxon>Malassezia</taxon>
    </lineage>
</organism>
<gene>
    <name evidence="1" type="ORF">MEQU1_001746</name>
</gene>
<evidence type="ECO:0000313" key="1">
    <source>
        <dbReference type="EMBL" id="WFD23062.1"/>
    </source>
</evidence>